<dbReference type="AlphaFoldDB" id="A0A895XTV1"/>
<sequence>MPDPVLMAVAAACAGKTTEFLMQGGKGTLEKLVNLVRKRLGSDTEAAVALEQGQQPEASEADVALVASHIEILRQRDRDFAEQMDTHLREATKTTTFTISKGAKVGKVMQVENLKVDGDFNF</sequence>
<evidence type="ECO:0000313" key="2">
    <source>
        <dbReference type="Proteomes" id="UP000662939"/>
    </source>
</evidence>
<organism evidence="1 2">
    <name type="scientific">Natronoglycomyces albus</name>
    <dbReference type="NCBI Taxonomy" id="2811108"/>
    <lineage>
        <taxon>Bacteria</taxon>
        <taxon>Bacillati</taxon>
        <taxon>Actinomycetota</taxon>
        <taxon>Actinomycetes</taxon>
        <taxon>Glycomycetales</taxon>
        <taxon>Glycomycetaceae</taxon>
        <taxon>Natronoglycomyces</taxon>
    </lineage>
</organism>
<gene>
    <name evidence="1" type="ORF">JQS30_01765</name>
</gene>
<proteinExistence type="predicted"/>
<keyword evidence="2" id="KW-1185">Reference proteome</keyword>
<name>A0A895XTV1_9ACTN</name>
<dbReference type="Proteomes" id="UP000662939">
    <property type="component" value="Chromosome"/>
</dbReference>
<protein>
    <submittedName>
        <fullName evidence="1">Uncharacterized protein</fullName>
    </submittedName>
</protein>
<evidence type="ECO:0000313" key="1">
    <source>
        <dbReference type="EMBL" id="QSB05680.1"/>
    </source>
</evidence>
<dbReference type="KEGG" id="nav:JQS30_01765"/>
<dbReference type="EMBL" id="CP070496">
    <property type="protein sequence ID" value="QSB05680.1"/>
    <property type="molecule type" value="Genomic_DNA"/>
</dbReference>
<reference evidence="1" key="1">
    <citation type="submission" date="2021-02" db="EMBL/GenBank/DDBJ databases">
        <title>Natronoglycomyces albus gen. nov., sp. nov, a haloalkaliphilic actinobacterium from a soda solonchak soil.</title>
        <authorList>
            <person name="Sorokin D.Y."/>
            <person name="Khijniak T.V."/>
            <person name="Zakharycheva A.P."/>
            <person name="Boueva O.V."/>
            <person name="Ariskina E.V."/>
            <person name="Hahnke R.L."/>
            <person name="Bunk B."/>
            <person name="Sproer C."/>
            <person name="Schumann P."/>
            <person name="Evtushenko L.I."/>
            <person name="Kublanov I.V."/>
        </authorList>
    </citation>
    <scope>NUCLEOTIDE SEQUENCE</scope>
    <source>
        <strain evidence="1">DSM 106290</strain>
    </source>
</reference>
<accession>A0A895XTV1</accession>
<dbReference type="RefSeq" id="WP_213171692.1">
    <property type="nucleotide sequence ID" value="NZ_CP070496.1"/>
</dbReference>